<keyword evidence="1" id="KW-0472">Membrane</keyword>
<evidence type="ECO:0000256" key="1">
    <source>
        <dbReference type="SAM" id="Phobius"/>
    </source>
</evidence>
<name>A0A2U9NNI9_9STRA</name>
<protein>
    <submittedName>
        <fullName evidence="3">Preprotein translocase SecG subunit</fullName>
    </submittedName>
</protein>
<reference evidence="3" key="1">
    <citation type="journal article" date="2018" name="Adv. Bot. Res.">
        <title>Evolution of the Plastid Genomes in Diatoms.</title>
        <authorList>
            <person name="Yu M."/>
            <person name="Ashworth M.P."/>
            <person name="Hajrah N.H."/>
            <person name="Khiyami M.A."/>
            <person name="Sabir M.J."/>
            <person name="Alhebshi A.M."/>
            <person name="Al-Malki A.L."/>
            <person name="Sabir J.S.M."/>
            <person name="Theriot E.C."/>
            <person name="Jansen R.K."/>
        </authorList>
    </citation>
    <scope>NUCLEOTIDE SEQUENCE</scope>
</reference>
<feature type="chain" id="PRO_5016097497" evidence="2">
    <location>
        <begin position="28"/>
        <end position="70"/>
    </location>
</feature>
<evidence type="ECO:0000256" key="2">
    <source>
        <dbReference type="SAM" id="SignalP"/>
    </source>
</evidence>
<gene>
    <name evidence="3" type="primary">secG</name>
</gene>
<evidence type="ECO:0000313" key="3">
    <source>
        <dbReference type="EMBL" id="AWT38688.1"/>
    </source>
</evidence>
<accession>A0A2U9NNI9</accession>
<feature type="signal peptide" evidence="2">
    <location>
        <begin position="1"/>
        <end position="27"/>
    </location>
</feature>
<geneLocation type="chloroplast" evidence="3"/>
<organism evidence="3">
    <name type="scientific">Licmophora sp</name>
    <dbReference type="NCBI Taxonomy" id="2115823"/>
    <lineage>
        <taxon>Eukaryota</taxon>
        <taxon>Sar</taxon>
        <taxon>Stramenopiles</taxon>
        <taxon>Ochrophyta</taxon>
        <taxon>Bacillariophyta</taxon>
        <taxon>Fragilariophyceae</taxon>
        <taxon>Fragilariophycidae</taxon>
        <taxon>Licmophorales</taxon>
        <taxon>Licmophoraceae</taxon>
        <taxon>Licmophora</taxon>
    </lineage>
</organism>
<keyword evidence="2" id="KW-0732">Signal</keyword>
<keyword evidence="3" id="KW-0150">Chloroplast</keyword>
<feature type="transmembrane region" description="Helical" evidence="1">
    <location>
        <begin position="46"/>
        <end position="64"/>
    </location>
</feature>
<keyword evidence="1" id="KW-1133">Transmembrane helix</keyword>
<proteinExistence type="predicted"/>
<dbReference type="EMBL" id="MG755795">
    <property type="protein sequence ID" value="AWT38688.1"/>
    <property type="molecule type" value="Genomic_DNA"/>
</dbReference>
<sequence>MIQQFWILLSLFLILIIFLRMPQETVGLSSFANKSDILGSPTSTQRTLNIITGLAVIVYVLLAFKLNLRV</sequence>
<keyword evidence="1" id="KW-0812">Transmembrane</keyword>
<keyword evidence="3" id="KW-0934">Plastid</keyword>
<dbReference type="AlphaFoldDB" id="A0A2U9NNI9"/>